<dbReference type="Proteomes" id="UP000198977">
    <property type="component" value="Unassembled WGS sequence"/>
</dbReference>
<dbReference type="AlphaFoldDB" id="A0A1I2HBX1"/>
<evidence type="ECO:0000313" key="2">
    <source>
        <dbReference type="Proteomes" id="UP000198977"/>
    </source>
</evidence>
<sequence length="185" mass="21629">MFITECFRRLGRIGFQKTRIRMRQVHHRKVDLALDTTNHGKRLTKFRLRMTRRMRRGHKHLPLALASRKDVVLHDRDAAGKIILIAKPLKNPLRCMPLRLWNQPVCLKDLIDNPDKVIQLRPPDLFVTPVTWRDRKHQHLLNSATIDPEKTGRFAAAHTIDKNSVTNAPIQIHLLQSRPPPKRRA</sequence>
<accession>A0A1I2HBX1</accession>
<proteinExistence type="predicted"/>
<organism evidence="1 2">
    <name type="scientific">Sulfitobacter brevis</name>
    <dbReference type="NCBI Taxonomy" id="74348"/>
    <lineage>
        <taxon>Bacteria</taxon>
        <taxon>Pseudomonadati</taxon>
        <taxon>Pseudomonadota</taxon>
        <taxon>Alphaproteobacteria</taxon>
        <taxon>Rhodobacterales</taxon>
        <taxon>Roseobacteraceae</taxon>
        <taxon>Sulfitobacter</taxon>
    </lineage>
</organism>
<keyword evidence="2" id="KW-1185">Reference proteome</keyword>
<evidence type="ECO:0000313" key="1">
    <source>
        <dbReference type="EMBL" id="SFF26863.1"/>
    </source>
</evidence>
<name>A0A1I2HBX1_9RHOB</name>
<dbReference type="EMBL" id="FOMW01000044">
    <property type="protein sequence ID" value="SFF26863.1"/>
    <property type="molecule type" value="Genomic_DNA"/>
</dbReference>
<gene>
    <name evidence="1" type="ORF">SAMN04488523_1447</name>
</gene>
<reference evidence="2" key="1">
    <citation type="submission" date="2016-10" db="EMBL/GenBank/DDBJ databases">
        <authorList>
            <person name="Varghese N."/>
            <person name="Submissions S."/>
        </authorList>
    </citation>
    <scope>NUCLEOTIDE SEQUENCE [LARGE SCALE GENOMIC DNA]</scope>
    <source>
        <strain evidence="2">DSM 11443</strain>
    </source>
</reference>
<protein>
    <submittedName>
        <fullName evidence="1">Uncharacterized protein</fullName>
    </submittedName>
</protein>